<reference evidence="9" key="1">
    <citation type="journal article" date="2019" name="Int. J. Syst. Evol. Microbiol.">
        <title>The Global Catalogue of Microorganisms (GCM) 10K type strain sequencing project: providing services to taxonomists for standard genome sequencing and annotation.</title>
        <authorList>
            <consortium name="The Broad Institute Genomics Platform"/>
            <consortium name="The Broad Institute Genome Sequencing Center for Infectious Disease"/>
            <person name="Wu L."/>
            <person name="Ma J."/>
        </authorList>
    </citation>
    <scope>NUCLEOTIDE SEQUENCE [LARGE SCALE GENOMIC DNA]</scope>
    <source>
        <strain evidence="9">JCM 18326</strain>
    </source>
</reference>
<dbReference type="PANTHER" id="PTHR36115">
    <property type="entry name" value="PROLINE-RICH ANTIGEN HOMOLOG-RELATED"/>
    <property type="match status" value="1"/>
</dbReference>
<dbReference type="Pfam" id="PF06271">
    <property type="entry name" value="RDD"/>
    <property type="match status" value="1"/>
</dbReference>
<evidence type="ECO:0000256" key="1">
    <source>
        <dbReference type="ARBA" id="ARBA00004651"/>
    </source>
</evidence>
<evidence type="ECO:0000256" key="3">
    <source>
        <dbReference type="ARBA" id="ARBA00022692"/>
    </source>
</evidence>
<comment type="caution">
    <text evidence="8">The sequence shown here is derived from an EMBL/GenBank/DDBJ whole genome shotgun (WGS) entry which is preliminary data.</text>
</comment>
<dbReference type="PANTHER" id="PTHR36115:SF4">
    <property type="entry name" value="MEMBRANE PROTEIN"/>
    <property type="match status" value="1"/>
</dbReference>
<comment type="subcellular location">
    <subcellularLocation>
        <location evidence="1">Cell membrane</location>
        <topology evidence="1">Multi-pass membrane protein</topology>
    </subcellularLocation>
</comment>
<dbReference type="InterPro" id="IPR051791">
    <property type="entry name" value="Pra-immunoreactive"/>
</dbReference>
<keyword evidence="9" id="KW-1185">Reference proteome</keyword>
<keyword evidence="3 6" id="KW-0812">Transmembrane</keyword>
<feature type="domain" description="RDD" evidence="7">
    <location>
        <begin position="8"/>
        <end position="103"/>
    </location>
</feature>
<proteinExistence type="predicted"/>
<dbReference type="InterPro" id="IPR010432">
    <property type="entry name" value="RDD"/>
</dbReference>
<evidence type="ECO:0000313" key="8">
    <source>
        <dbReference type="EMBL" id="GAA4832212.1"/>
    </source>
</evidence>
<gene>
    <name evidence="8" type="ORF">GCM10023331_16810</name>
</gene>
<evidence type="ECO:0000259" key="7">
    <source>
        <dbReference type="Pfam" id="PF06271"/>
    </source>
</evidence>
<evidence type="ECO:0000256" key="6">
    <source>
        <dbReference type="SAM" id="Phobius"/>
    </source>
</evidence>
<name>A0ABP9D8Y1_9BACT</name>
<protein>
    <recommendedName>
        <fullName evidence="7">RDD domain-containing protein</fullName>
    </recommendedName>
</protein>
<evidence type="ECO:0000256" key="2">
    <source>
        <dbReference type="ARBA" id="ARBA00022475"/>
    </source>
</evidence>
<sequence length="118" mass="13714">MNSVTRGLNFIIDNLIFLLIAFSFSFLLQSTLEQHIVRNILIVTYYLYYFLFEWLLGKTPAKFLTKSQVVSLQGEQSPSFGQILIRTISRMLPIDFISYFFSGNGIHDYISKTRLVKC</sequence>
<keyword evidence="4 6" id="KW-1133">Transmembrane helix</keyword>
<organism evidence="8 9">
    <name type="scientific">Algivirga pacifica</name>
    <dbReference type="NCBI Taxonomy" id="1162670"/>
    <lineage>
        <taxon>Bacteria</taxon>
        <taxon>Pseudomonadati</taxon>
        <taxon>Bacteroidota</taxon>
        <taxon>Cytophagia</taxon>
        <taxon>Cytophagales</taxon>
        <taxon>Flammeovirgaceae</taxon>
        <taxon>Algivirga</taxon>
    </lineage>
</organism>
<keyword evidence="2" id="KW-1003">Cell membrane</keyword>
<feature type="transmembrane region" description="Helical" evidence="6">
    <location>
        <begin position="36"/>
        <end position="56"/>
    </location>
</feature>
<dbReference type="EMBL" id="BAABJX010000025">
    <property type="protein sequence ID" value="GAA4832212.1"/>
    <property type="molecule type" value="Genomic_DNA"/>
</dbReference>
<dbReference type="Proteomes" id="UP001500298">
    <property type="component" value="Unassembled WGS sequence"/>
</dbReference>
<feature type="transmembrane region" description="Helical" evidence="6">
    <location>
        <begin position="7"/>
        <end position="30"/>
    </location>
</feature>
<keyword evidence="5 6" id="KW-0472">Membrane</keyword>
<accession>A0ABP9D8Y1</accession>
<evidence type="ECO:0000313" key="9">
    <source>
        <dbReference type="Proteomes" id="UP001500298"/>
    </source>
</evidence>
<dbReference type="RefSeq" id="WP_345370907.1">
    <property type="nucleotide sequence ID" value="NZ_BAABJX010000025.1"/>
</dbReference>
<evidence type="ECO:0000256" key="4">
    <source>
        <dbReference type="ARBA" id="ARBA00022989"/>
    </source>
</evidence>
<evidence type="ECO:0000256" key="5">
    <source>
        <dbReference type="ARBA" id="ARBA00023136"/>
    </source>
</evidence>